<comment type="caution">
    <text evidence="2">The sequence shown here is derived from an EMBL/GenBank/DDBJ whole genome shotgun (WGS) entry which is preliminary data.</text>
</comment>
<feature type="compositionally biased region" description="Pro residues" evidence="1">
    <location>
        <begin position="409"/>
        <end position="421"/>
    </location>
</feature>
<name>A0A511KIC2_RHOTO</name>
<feature type="compositionally biased region" description="Polar residues" evidence="1">
    <location>
        <begin position="295"/>
        <end position="305"/>
    </location>
</feature>
<dbReference type="OrthoDB" id="337735at2759"/>
<dbReference type="GO" id="GO:0016538">
    <property type="term" value="F:cyclin-dependent protein serine/threonine kinase regulator activity"/>
    <property type="evidence" value="ECO:0007669"/>
    <property type="project" value="TreeGrafter"/>
</dbReference>
<dbReference type="GO" id="GO:0005634">
    <property type="term" value="C:nucleus"/>
    <property type="evidence" value="ECO:0007669"/>
    <property type="project" value="TreeGrafter"/>
</dbReference>
<dbReference type="Pfam" id="PF08613">
    <property type="entry name" value="Cyclin"/>
    <property type="match status" value="1"/>
</dbReference>
<evidence type="ECO:0000313" key="3">
    <source>
        <dbReference type="Proteomes" id="UP000321518"/>
    </source>
</evidence>
<sequence length="504" mass="52443">MGTRPDPTNANAVPGPSRAPFVPSASSQLAPSTSSAHPDSHAVQAAGAAPSAPGAQGFRKDPVRRADGPIIVKTVVSGDGVREVPTAFEHCEVEDLITLIASMLDRLIEHNDRIPLTSNSLTRFHSRAPPNISVRDYLSRIAKYTNVEPCCLLILLPYVDKVCTRMSSFTISSLTVHRFIIAAISVGSKALSDAFCTNGRYARVGGVSIVEMNLLEKEFCEALDWRLTTSGPVLAHYYTSLVRSHPSYRLSTAGLPSPPPPPPIVIPPPLEIPLSPVTASNPPHSLPGETPMDVDTTSAPGTCGSSFHADPVEKPSPSPPSPSPGRSDASSSVSPSTGSSISRSTSNSIASSPQRGRTRGRERPPSSFKPVGPTISLPQPPEGESMAPPPLVPPDLKRASASASHLPSPARPPHPPPPPEGGPGIFFPTTVNSSLSVSHSHAHAVTNGGSLSPAKRGRGRSGSGESERKGELTRGGREGLKSPRLSNGGDAATVNGTLWGGTGG</sequence>
<feature type="compositionally biased region" description="Pro residues" evidence="1">
    <location>
        <begin position="314"/>
        <end position="323"/>
    </location>
</feature>
<feature type="compositionally biased region" description="Low complexity" evidence="1">
    <location>
        <begin position="324"/>
        <end position="353"/>
    </location>
</feature>
<evidence type="ECO:0000313" key="2">
    <source>
        <dbReference type="EMBL" id="GEM10113.1"/>
    </source>
</evidence>
<evidence type="ECO:0000256" key="1">
    <source>
        <dbReference type="SAM" id="MobiDB-lite"/>
    </source>
</evidence>
<dbReference type="PANTHER" id="PTHR15615:SF117">
    <property type="entry name" value="PHO85 CYCLIN PHO80"/>
    <property type="match status" value="1"/>
</dbReference>
<gene>
    <name evidence="2" type="ORF">Rt10032_c10g4130</name>
</gene>
<dbReference type="SUPFAM" id="SSF47954">
    <property type="entry name" value="Cyclin-like"/>
    <property type="match status" value="1"/>
</dbReference>
<reference evidence="2 3" key="1">
    <citation type="submission" date="2019-07" db="EMBL/GenBank/DDBJ databases">
        <title>Rhodotorula toruloides NBRC10032 genome sequencing.</title>
        <authorList>
            <person name="Shida Y."/>
            <person name="Takaku H."/>
            <person name="Ogasawara W."/>
            <person name="Mori K."/>
        </authorList>
    </citation>
    <scope>NUCLEOTIDE SEQUENCE [LARGE SCALE GENOMIC DNA]</scope>
    <source>
        <strain evidence="2 3">NBRC10032</strain>
    </source>
</reference>
<dbReference type="GO" id="GO:0000307">
    <property type="term" value="C:cyclin-dependent protein kinase holoenzyme complex"/>
    <property type="evidence" value="ECO:0007669"/>
    <property type="project" value="TreeGrafter"/>
</dbReference>
<dbReference type="CDD" id="cd20558">
    <property type="entry name" value="CYCLIN_ScPCL7-like"/>
    <property type="match status" value="1"/>
</dbReference>
<proteinExistence type="predicted"/>
<feature type="compositionally biased region" description="Low complexity" evidence="1">
    <location>
        <begin position="429"/>
        <end position="447"/>
    </location>
</feature>
<dbReference type="EMBL" id="BJWK01000010">
    <property type="protein sequence ID" value="GEM10113.1"/>
    <property type="molecule type" value="Genomic_DNA"/>
</dbReference>
<dbReference type="InterPro" id="IPR013922">
    <property type="entry name" value="Cyclin_PHO80-like"/>
</dbReference>
<feature type="compositionally biased region" description="Low complexity" evidence="1">
    <location>
        <begin position="24"/>
        <end position="57"/>
    </location>
</feature>
<accession>A0A511KIC2</accession>
<feature type="compositionally biased region" description="Basic and acidic residues" evidence="1">
    <location>
        <begin position="465"/>
        <end position="481"/>
    </location>
</feature>
<dbReference type="AlphaFoldDB" id="A0A511KIC2"/>
<dbReference type="Gene3D" id="1.10.472.10">
    <property type="entry name" value="Cyclin-like"/>
    <property type="match status" value="1"/>
</dbReference>
<feature type="compositionally biased region" description="Pro residues" evidence="1">
    <location>
        <begin position="256"/>
        <end position="271"/>
    </location>
</feature>
<dbReference type="PANTHER" id="PTHR15615">
    <property type="match status" value="1"/>
</dbReference>
<feature type="region of interest" description="Disordered" evidence="1">
    <location>
        <begin position="249"/>
        <end position="504"/>
    </location>
</feature>
<feature type="compositionally biased region" description="Low complexity" evidence="1">
    <location>
        <begin position="399"/>
        <end position="408"/>
    </location>
</feature>
<dbReference type="Proteomes" id="UP000321518">
    <property type="component" value="Unassembled WGS sequence"/>
</dbReference>
<dbReference type="InterPro" id="IPR036915">
    <property type="entry name" value="Cyclin-like_sf"/>
</dbReference>
<organism evidence="2 3">
    <name type="scientific">Rhodotorula toruloides</name>
    <name type="common">Yeast</name>
    <name type="synonym">Rhodosporidium toruloides</name>
    <dbReference type="NCBI Taxonomy" id="5286"/>
    <lineage>
        <taxon>Eukaryota</taxon>
        <taxon>Fungi</taxon>
        <taxon>Dikarya</taxon>
        <taxon>Basidiomycota</taxon>
        <taxon>Pucciniomycotina</taxon>
        <taxon>Microbotryomycetes</taxon>
        <taxon>Sporidiobolales</taxon>
        <taxon>Sporidiobolaceae</taxon>
        <taxon>Rhodotorula</taxon>
    </lineage>
</organism>
<feature type="region of interest" description="Disordered" evidence="1">
    <location>
        <begin position="1"/>
        <end position="63"/>
    </location>
</feature>
<protein>
    <submittedName>
        <fullName evidence="2">Phosphate system cyclin PHO80</fullName>
    </submittedName>
</protein>
<dbReference type="GO" id="GO:0019901">
    <property type="term" value="F:protein kinase binding"/>
    <property type="evidence" value="ECO:0007669"/>
    <property type="project" value="InterPro"/>
</dbReference>
<feature type="compositionally biased region" description="Polar residues" evidence="1">
    <location>
        <begin position="1"/>
        <end position="11"/>
    </location>
</feature>